<dbReference type="PANTHER" id="PTHR42935:SF1">
    <property type="entry name" value="SLR0930 PROTEIN"/>
    <property type="match status" value="1"/>
</dbReference>
<reference evidence="2" key="1">
    <citation type="journal article" date="2019" name="Int. J. Syst. Evol. Microbiol.">
        <title>The Global Catalogue of Microorganisms (GCM) 10K type strain sequencing project: providing services to taxonomists for standard genome sequencing and annotation.</title>
        <authorList>
            <consortium name="The Broad Institute Genomics Platform"/>
            <consortium name="The Broad Institute Genome Sequencing Center for Infectious Disease"/>
            <person name="Wu L."/>
            <person name="Ma J."/>
        </authorList>
    </citation>
    <scope>NUCLEOTIDE SEQUENCE [LARGE SCALE GENOMIC DNA]</scope>
    <source>
        <strain evidence="2">KCTC 42644</strain>
    </source>
</reference>
<name>A0ABV7XCY1_9SPHN</name>
<comment type="caution">
    <text evidence="1">The sequence shown here is derived from an EMBL/GenBank/DDBJ whole genome shotgun (WGS) entry which is preliminary data.</text>
</comment>
<proteinExistence type="predicted"/>
<protein>
    <submittedName>
        <fullName evidence="1">ATP-binding protein</fullName>
    </submittedName>
</protein>
<evidence type="ECO:0000313" key="2">
    <source>
        <dbReference type="Proteomes" id="UP001595615"/>
    </source>
</evidence>
<keyword evidence="2" id="KW-1185">Reference proteome</keyword>
<dbReference type="InterPro" id="IPR027417">
    <property type="entry name" value="P-loop_NTPase"/>
</dbReference>
<keyword evidence="1" id="KW-0067">ATP-binding</keyword>
<dbReference type="RefSeq" id="WP_380862949.1">
    <property type="nucleotide sequence ID" value="NZ_JBHRXV010000011.1"/>
</dbReference>
<dbReference type="SUPFAM" id="SSF52540">
    <property type="entry name" value="P-loop containing nucleoside triphosphate hydrolases"/>
    <property type="match status" value="1"/>
</dbReference>
<dbReference type="Gene3D" id="3.40.50.300">
    <property type="entry name" value="P-loop containing nucleotide triphosphate hydrolases"/>
    <property type="match status" value="1"/>
</dbReference>
<dbReference type="Pfam" id="PF05673">
    <property type="entry name" value="DUF815"/>
    <property type="match status" value="1"/>
</dbReference>
<sequence length="278" mass="30285">MIDPPRDISATLARIADALDRLAPPPPPTADPTAASAYVWSGTELRAVESLRAQPLDRLLGIDAQKAAVLANSDRHARGLPAHDILLWGSRGMGKSALVKSVHRALTGNGLGLVEVARDDITTLPALFRRLRGVDRRFLLFIDDLSFEANESEYKALRSVLEGGVEARPDNVRLYVTSNRRHLVPRDAAENEAATAINPRDVIDDRLALSDRFGLSLGFHACDQPTYLAIVEGYAAHFGLPFDEHDALAWQVGRGSRSGRVAWQYVQELAGRAGKTLA</sequence>
<evidence type="ECO:0000313" key="1">
    <source>
        <dbReference type="EMBL" id="MFC3713959.1"/>
    </source>
</evidence>
<dbReference type="Proteomes" id="UP001595615">
    <property type="component" value="Unassembled WGS sequence"/>
</dbReference>
<dbReference type="EMBL" id="JBHRXV010000011">
    <property type="protein sequence ID" value="MFC3713959.1"/>
    <property type="molecule type" value="Genomic_DNA"/>
</dbReference>
<dbReference type="GO" id="GO:0005524">
    <property type="term" value="F:ATP binding"/>
    <property type="evidence" value="ECO:0007669"/>
    <property type="project" value="UniProtKB-KW"/>
</dbReference>
<keyword evidence="1" id="KW-0547">Nucleotide-binding</keyword>
<accession>A0ABV7XCY1</accession>
<gene>
    <name evidence="1" type="ORF">ACFOMD_15405</name>
</gene>
<organism evidence="1 2">
    <name type="scientific">Sphingoaurantiacus capsulatus</name>
    <dbReference type="NCBI Taxonomy" id="1771310"/>
    <lineage>
        <taxon>Bacteria</taxon>
        <taxon>Pseudomonadati</taxon>
        <taxon>Pseudomonadota</taxon>
        <taxon>Alphaproteobacteria</taxon>
        <taxon>Sphingomonadales</taxon>
        <taxon>Sphingosinicellaceae</taxon>
        <taxon>Sphingoaurantiacus</taxon>
    </lineage>
</organism>
<dbReference type="PANTHER" id="PTHR42935">
    <property type="entry name" value="SLR0930 PROTEIN"/>
    <property type="match status" value="1"/>
</dbReference>
<dbReference type="InterPro" id="IPR008533">
    <property type="entry name" value="DUF815"/>
</dbReference>